<dbReference type="GO" id="GO:0008691">
    <property type="term" value="F:3-hydroxybutyryl-CoA dehydrogenase activity"/>
    <property type="evidence" value="ECO:0007669"/>
    <property type="project" value="UniProtKB-EC"/>
</dbReference>
<dbReference type="Pfam" id="PF02737">
    <property type="entry name" value="3HCDH_N"/>
    <property type="match status" value="1"/>
</dbReference>
<dbReference type="InterPro" id="IPR006108">
    <property type="entry name" value="3HC_DH_C"/>
</dbReference>
<dbReference type="EC" id="1.1.1.157" evidence="5"/>
<dbReference type="PROSITE" id="PS00067">
    <property type="entry name" value="3HCDH"/>
    <property type="match status" value="1"/>
</dbReference>
<accession>A0ABW9XHR2</accession>
<name>A0ABW9XHR2_9SPHN</name>
<keyword evidence="2 5" id="KW-0560">Oxidoreductase</keyword>
<dbReference type="Gene3D" id="3.40.50.720">
    <property type="entry name" value="NAD(P)-binding Rossmann-like Domain"/>
    <property type="match status" value="1"/>
</dbReference>
<sequence>MQKIGVIGAGQMGSGIAQTAAQVGIDVVLSDISLDAAEKGKAKIGKGLDRLVSREKMTAEAAAAIMARITPVGEYAPMSEADLIIEAATEREAVKMKIFEAAGKVLRADGILASNTSSISITRMSQGSPDPARFVGMHFFNPVPVMQLVEVIPGLGTSKATTEATVALGEKLGKQVVLAQDDPGFVVNRIFVPFINEAIFVLGNGTGSIVDIDKGVKLGLAHPMGPLELADFIGLDTLLEIMLVYLDATGDSKYRPAPLLRKYVEAGWVGRKAGKGFYDYSGETPVPTR</sequence>
<dbReference type="PANTHER" id="PTHR48075">
    <property type="entry name" value="3-HYDROXYACYL-COA DEHYDROGENASE FAMILY PROTEIN"/>
    <property type="match status" value="1"/>
</dbReference>
<gene>
    <name evidence="5" type="ORF">GTZ99_16110</name>
</gene>
<evidence type="ECO:0000313" key="6">
    <source>
        <dbReference type="Proteomes" id="UP000753724"/>
    </source>
</evidence>
<evidence type="ECO:0000313" key="5">
    <source>
        <dbReference type="EMBL" id="NBC38075.1"/>
    </source>
</evidence>
<feature type="domain" description="3-hydroxyacyl-CoA dehydrogenase NAD binding" evidence="4">
    <location>
        <begin position="3"/>
        <end position="181"/>
    </location>
</feature>
<comment type="similarity">
    <text evidence="1">Belongs to the 3-hydroxyacyl-CoA dehydrogenase family.</text>
</comment>
<organism evidence="5 6">
    <name type="scientific">Novosphingobium ovatum</name>
    <dbReference type="NCBI Taxonomy" id="1908523"/>
    <lineage>
        <taxon>Bacteria</taxon>
        <taxon>Pseudomonadati</taxon>
        <taxon>Pseudomonadota</taxon>
        <taxon>Alphaproteobacteria</taxon>
        <taxon>Sphingomonadales</taxon>
        <taxon>Sphingomonadaceae</taxon>
        <taxon>Novosphingobium</taxon>
    </lineage>
</organism>
<dbReference type="InterPro" id="IPR006176">
    <property type="entry name" value="3-OHacyl-CoA_DH_NAD-bd"/>
</dbReference>
<dbReference type="InterPro" id="IPR013328">
    <property type="entry name" value="6PGD_dom2"/>
</dbReference>
<dbReference type="EMBL" id="JAAAPO010000008">
    <property type="protein sequence ID" value="NBC38075.1"/>
    <property type="molecule type" value="Genomic_DNA"/>
</dbReference>
<proteinExistence type="inferred from homology"/>
<dbReference type="InterPro" id="IPR008927">
    <property type="entry name" value="6-PGluconate_DH-like_C_sf"/>
</dbReference>
<comment type="caution">
    <text evidence="5">The sequence shown here is derived from an EMBL/GenBank/DDBJ whole genome shotgun (WGS) entry which is preliminary data.</text>
</comment>
<reference evidence="6" key="1">
    <citation type="submission" date="2020-01" db="EMBL/GenBank/DDBJ databases">
        <title>Sphingomonas sp. strain CSW-10.</title>
        <authorList>
            <person name="Chen W.-M."/>
        </authorList>
    </citation>
    <scope>NUCLEOTIDE SEQUENCE [LARGE SCALE GENOMIC DNA]</scope>
    <source>
        <strain evidence="6">FSY-8</strain>
    </source>
</reference>
<dbReference type="PANTHER" id="PTHR48075:SF5">
    <property type="entry name" value="3-HYDROXYBUTYRYL-COA DEHYDROGENASE"/>
    <property type="match status" value="1"/>
</dbReference>
<evidence type="ECO:0000259" key="4">
    <source>
        <dbReference type="Pfam" id="PF02737"/>
    </source>
</evidence>
<feature type="domain" description="3-hydroxyacyl-CoA dehydrogenase C-terminal" evidence="3">
    <location>
        <begin position="184"/>
        <end position="280"/>
    </location>
</feature>
<dbReference type="Gene3D" id="1.10.1040.10">
    <property type="entry name" value="N-(1-d-carboxylethyl)-l-norvaline Dehydrogenase, domain 2"/>
    <property type="match status" value="1"/>
</dbReference>
<dbReference type="SUPFAM" id="SSF51735">
    <property type="entry name" value="NAD(P)-binding Rossmann-fold domains"/>
    <property type="match status" value="1"/>
</dbReference>
<dbReference type="Pfam" id="PF00725">
    <property type="entry name" value="3HCDH"/>
    <property type="match status" value="1"/>
</dbReference>
<evidence type="ECO:0000259" key="3">
    <source>
        <dbReference type="Pfam" id="PF00725"/>
    </source>
</evidence>
<dbReference type="InterPro" id="IPR036291">
    <property type="entry name" value="NAD(P)-bd_dom_sf"/>
</dbReference>
<keyword evidence="6" id="KW-1185">Reference proteome</keyword>
<dbReference type="InterPro" id="IPR022694">
    <property type="entry name" value="3-OHacyl-CoA_DH"/>
</dbReference>
<protein>
    <submittedName>
        <fullName evidence="5">3-hydroxybutyryl-CoA dehydrogenase</fullName>
        <ecNumber evidence="5">1.1.1.157</ecNumber>
    </submittedName>
</protein>
<dbReference type="RefSeq" id="WP_161720737.1">
    <property type="nucleotide sequence ID" value="NZ_JAAAPO010000008.1"/>
</dbReference>
<dbReference type="InterPro" id="IPR006180">
    <property type="entry name" value="3-OHacyl-CoA_DH_CS"/>
</dbReference>
<evidence type="ECO:0000256" key="2">
    <source>
        <dbReference type="ARBA" id="ARBA00023002"/>
    </source>
</evidence>
<dbReference type="Proteomes" id="UP000753724">
    <property type="component" value="Unassembled WGS sequence"/>
</dbReference>
<evidence type="ECO:0000256" key="1">
    <source>
        <dbReference type="ARBA" id="ARBA00009463"/>
    </source>
</evidence>
<dbReference type="SUPFAM" id="SSF48179">
    <property type="entry name" value="6-phosphogluconate dehydrogenase C-terminal domain-like"/>
    <property type="match status" value="1"/>
</dbReference>
<dbReference type="PIRSF" id="PIRSF000105">
    <property type="entry name" value="HCDH"/>
    <property type="match status" value="1"/>
</dbReference>